<dbReference type="EMBL" id="JABBVZ010000096">
    <property type="protein sequence ID" value="NMP24272.1"/>
    <property type="molecule type" value="Genomic_DNA"/>
</dbReference>
<accession>A0A7Y0Q457</accession>
<keyword evidence="2" id="KW-1185">Reference proteome</keyword>
<organism evidence="1 2">
    <name type="scientific">Sulfobacillus harzensis</name>
    <dbReference type="NCBI Taxonomy" id="2729629"/>
    <lineage>
        <taxon>Bacteria</taxon>
        <taxon>Bacillati</taxon>
        <taxon>Bacillota</taxon>
        <taxon>Clostridia</taxon>
        <taxon>Eubacteriales</taxon>
        <taxon>Clostridiales Family XVII. Incertae Sedis</taxon>
        <taxon>Sulfobacillus</taxon>
    </lineage>
</organism>
<evidence type="ECO:0000313" key="1">
    <source>
        <dbReference type="EMBL" id="NMP24272.1"/>
    </source>
</evidence>
<dbReference type="Proteomes" id="UP000533476">
    <property type="component" value="Unassembled WGS sequence"/>
</dbReference>
<dbReference type="RefSeq" id="WP_169102246.1">
    <property type="nucleotide sequence ID" value="NZ_JABBVZ010000096.1"/>
</dbReference>
<sequence>MKQSIRETLPPTWDDTWVHQTLEQIWESSRSLREAKNKKGASSNA</sequence>
<name>A0A7Y0Q457_9FIRM</name>
<gene>
    <name evidence="1" type="ORF">HIJ39_18230</name>
</gene>
<protein>
    <submittedName>
        <fullName evidence="1">Uncharacterized protein</fullName>
    </submittedName>
</protein>
<comment type="caution">
    <text evidence="1">The sequence shown here is derived from an EMBL/GenBank/DDBJ whole genome shotgun (WGS) entry which is preliminary data.</text>
</comment>
<evidence type="ECO:0000313" key="2">
    <source>
        <dbReference type="Proteomes" id="UP000533476"/>
    </source>
</evidence>
<reference evidence="1 2" key="1">
    <citation type="submission" date="2020-04" db="EMBL/GenBank/DDBJ databases">
        <authorList>
            <person name="Zhang R."/>
            <person name="Schippers A."/>
        </authorList>
    </citation>
    <scope>NUCLEOTIDE SEQUENCE [LARGE SCALE GENOMIC DNA]</scope>
    <source>
        <strain evidence="1 2">DSM 109850</strain>
    </source>
</reference>
<proteinExistence type="predicted"/>
<dbReference type="AlphaFoldDB" id="A0A7Y0Q457"/>